<dbReference type="EMBL" id="CP011021">
    <property type="protein sequence ID" value="AKA49956.1"/>
    <property type="molecule type" value="Genomic_DNA"/>
</dbReference>
<dbReference type="HOGENOM" id="CLU_1048969_0_0_14"/>
<dbReference type="KEGG" id="mgb:VO56_01665"/>
<keyword evidence="1" id="KW-0812">Transmembrane</keyword>
<sequence>MNFYATMTLLVITGILCCSWTWLYSGKFQRKSFFQFTLNPIYKRIKWINEQKFNRAINYLFKDAIDDLKKEISSINKMVLILNIIQFVNIICLTTIHFAILNKYPQEELQVVFVYYEFFDAFLLISIIAFAVFSIWLFKNLFKMKRIEAWTKNLKFTRYELSFGKEYIGNDENLSNKGFSFYRGKFYLMANKYQWMVIPYFEKVKGGGGKIRISSANLKRLFEDDQEKAKMYSYLFFWGSHLKDTKLYNKDFEIIYQDFVNQFPM</sequence>
<accession>A0A0D5ZJI0</accession>
<keyword evidence="1" id="KW-0472">Membrane</keyword>
<feature type="transmembrane region" description="Helical" evidence="1">
    <location>
        <begin position="79"/>
        <end position="101"/>
    </location>
</feature>
<name>A0A0D5ZJI0_9BACT</name>
<feature type="transmembrane region" description="Helical" evidence="1">
    <location>
        <begin position="113"/>
        <end position="138"/>
    </location>
</feature>
<evidence type="ECO:0000313" key="3">
    <source>
        <dbReference type="Proteomes" id="UP000032722"/>
    </source>
</evidence>
<protein>
    <submittedName>
        <fullName evidence="2">Uncharacterized protein</fullName>
    </submittedName>
</protein>
<reference evidence="2 3" key="1">
    <citation type="journal article" date="2015" name="Genome Announc.">
        <title>Complete Genome Sequence of Mycoplasma meleagridis, a Possible Emerging Pathogen in Chickens.</title>
        <authorList>
            <person name="Abolnik C."/>
        </authorList>
    </citation>
    <scope>NUCLEOTIDE SEQUENCE [LARGE SCALE GENOMIC DNA]</scope>
    <source>
        <strain evidence="2 3">B2096 8B</strain>
    </source>
</reference>
<proteinExistence type="predicted"/>
<dbReference type="PATRIC" id="fig|29556.3.peg.338"/>
<evidence type="ECO:0000256" key="1">
    <source>
        <dbReference type="SAM" id="Phobius"/>
    </source>
</evidence>
<organism evidence="3">
    <name type="scientific">Mycoplasmopsis gallinacea</name>
    <dbReference type="NCBI Taxonomy" id="29556"/>
    <lineage>
        <taxon>Bacteria</taxon>
        <taxon>Bacillati</taxon>
        <taxon>Mycoplasmatota</taxon>
        <taxon>Mycoplasmoidales</taxon>
        <taxon>Metamycoplasmataceae</taxon>
        <taxon>Mycoplasmopsis</taxon>
    </lineage>
</organism>
<dbReference type="AlphaFoldDB" id="A0A0D5ZJI0"/>
<gene>
    <name evidence="2" type="ORF">VO56_01665</name>
</gene>
<evidence type="ECO:0000313" key="2">
    <source>
        <dbReference type="EMBL" id="AKA49956.1"/>
    </source>
</evidence>
<dbReference type="Proteomes" id="UP000032722">
    <property type="component" value="Chromosome"/>
</dbReference>
<feature type="transmembrane region" description="Helical" evidence="1">
    <location>
        <begin position="6"/>
        <end position="24"/>
    </location>
</feature>
<keyword evidence="1" id="KW-1133">Transmembrane helix</keyword>